<keyword evidence="3" id="KW-1185">Reference proteome</keyword>
<reference evidence="2 3" key="1">
    <citation type="submission" date="2015-09" db="EMBL/GenBank/DDBJ databases">
        <title>Draft genome of a European isolate of the apple canker pathogen Neonectria ditissima.</title>
        <authorList>
            <person name="Gomez-Cortecero A."/>
            <person name="Harrison R.J."/>
            <person name="Armitage A.D."/>
        </authorList>
    </citation>
    <scope>NUCLEOTIDE SEQUENCE [LARGE SCALE GENOMIC DNA]</scope>
    <source>
        <strain evidence="2 3">R09/05</strain>
    </source>
</reference>
<feature type="domain" description="N-acetyltransferase" evidence="1">
    <location>
        <begin position="108"/>
        <end position="201"/>
    </location>
</feature>
<dbReference type="AlphaFoldDB" id="A0A0P7BGV2"/>
<dbReference type="EMBL" id="LKCW01000018">
    <property type="protein sequence ID" value="KPM44531.1"/>
    <property type="molecule type" value="Genomic_DNA"/>
</dbReference>
<dbReference type="Proteomes" id="UP000050424">
    <property type="component" value="Unassembled WGS sequence"/>
</dbReference>
<dbReference type="InterPro" id="IPR000182">
    <property type="entry name" value="GNAT_dom"/>
</dbReference>
<organism evidence="2 3">
    <name type="scientific">Neonectria ditissima</name>
    <dbReference type="NCBI Taxonomy" id="78410"/>
    <lineage>
        <taxon>Eukaryota</taxon>
        <taxon>Fungi</taxon>
        <taxon>Dikarya</taxon>
        <taxon>Ascomycota</taxon>
        <taxon>Pezizomycotina</taxon>
        <taxon>Sordariomycetes</taxon>
        <taxon>Hypocreomycetidae</taxon>
        <taxon>Hypocreales</taxon>
        <taxon>Nectriaceae</taxon>
        <taxon>Neonectria</taxon>
    </lineage>
</organism>
<accession>A0A0P7BGV2</accession>
<proteinExistence type="predicted"/>
<dbReference type="Gene3D" id="3.40.630.30">
    <property type="match status" value="1"/>
</dbReference>
<dbReference type="SUPFAM" id="SSF55729">
    <property type="entry name" value="Acyl-CoA N-acyltransferases (Nat)"/>
    <property type="match status" value="1"/>
</dbReference>
<evidence type="ECO:0000313" key="2">
    <source>
        <dbReference type="EMBL" id="KPM44531.1"/>
    </source>
</evidence>
<dbReference type="GO" id="GO:0016747">
    <property type="term" value="F:acyltransferase activity, transferring groups other than amino-acyl groups"/>
    <property type="evidence" value="ECO:0007669"/>
    <property type="project" value="InterPro"/>
</dbReference>
<dbReference type="InterPro" id="IPR016181">
    <property type="entry name" value="Acyl_CoA_acyltransferase"/>
</dbReference>
<name>A0A0P7BGV2_9HYPO</name>
<sequence>MDYTTTEIVDAFQSARLRYIRADDSDEALKNFVPQIVQDPLIQAMASPSMLQPTGKKDLDSYLRSVTCSLLGVAICLSPEEDSRINPPEDANGDTAPNTKPTIIGIMCIGWGGVSSMDRHHRNSDIGISLAKPYQDKGYGREAINWMLDWAFRHAGLHTVGITTASYNPKAVHLYEDIGFKLEGRRRETIWQNRQWHDLLEFGVTEGEWEKLRGLSTLAS</sequence>
<dbReference type="Pfam" id="PF13302">
    <property type="entry name" value="Acetyltransf_3"/>
    <property type="match status" value="1"/>
</dbReference>
<comment type="caution">
    <text evidence="2">The sequence shown here is derived from an EMBL/GenBank/DDBJ whole genome shotgun (WGS) entry which is preliminary data.</text>
</comment>
<evidence type="ECO:0000313" key="3">
    <source>
        <dbReference type="Proteomes" id="UP000050424"/>
    </source>
</evidence>
<protein>
    <recommendedName>
        <fullName evidence="1">N-acetyltransferase domain-containing protein</fullName>
    </recommendedName>
</protein>
<dbReference type="PROSITE" id="PS51186">
    <property type="entry name" value="GNAT"/>
    <property type="match status" value="1"/>
</dbReference>
<evidence type="ECO:0000259" key="1">
    <source>
        <dbReference type="PROSITE" id="PS51186"/>
    </source>
</evidence>
<gene>
    <name evidence="2" type="ORF">AK830_g1995</name>
</gene>
<dbReference type="OrthoDB" id="64477at2759"/>
<dbReference type="PANTHER" id="PTHR43415">
    <property type="entry name" value="SPERMIDINE N(1)-ACETYLTRANSFERASE"/>
    <property type="match status" value="1"/>
</dbReference>
<dbReference type="PANTHER" id="PTHR43415:SF3">
    <property type="entry name" value="GNAT-FAMILY ACETYLTRANSFERASE"/>
    <property type="match status" value="1"/>
</dbReference>